<proteinExistence type="predicted"/>
<feature type="signal peptide" evidence="1">
    <location>
        <begin position="1"/>
        <end position="23"/>
    </location>
</feature>
<evidence type="ECO:0000256" key="1">
    <source>
        <dbReference type="SAM" id="SignalP"/>
    </source>
</evidence>
<protein>
    <recommendedName>
        <fullName evidence="2">Ice-binding protein C-terminal domain-containing protein</fullName>
    </recommendedName>
</protein>
<dbReference type="NCBIfam" id="NF035944">
    <property type="entry name" value="PEPxxWA-CTERM"/>
    <property type="match status" value="1"/>
</dbReference>
<feature type="chain" id="PRO_5007548258" description="Ice-binding protein C-terminal domain-containing protein" evidence="1">
    <location>
        <begin position="24"/>
        <end position="305"/>
    </location>
</feature>
<dbReference type="Pfam" id="PF07589">
    <property type="entry name" value="PEP-CTERM"/>
    <property type="match status" value="1"/>
</dbReference>
<gene>
    <name evidence="3" type="ORF">NS334_09820</name>
</gene>
<dbReference type="RefSeq" id="WP_058755792.1">
    <property type="nucleotide sequence ID" value="NZ_LDTB01000034.1"/>
</dbReference>
<keyword evidence="1" id="KW-0732">Signal</keyword>
<reference evidence="3 4" key="1">
    <citation type="journal article" date="2016" name="Front. Microbiol.">
        <title>Genomic Resource of Rice Seed Associated Bacteria.</title>
        <authorList>
            <person name="Midha S."/>
            <person name="Bansal K."/>
            <person name="Sharma S."/>
            <person name="Kumar N."/>
            <person name="Patil P.P."/>
            <person name="Chaudhry V."/>
            <person name="Patil P.B."/>
        </authorList>
    </citation>
    <scope>NUCLEOTIDE SEQUENCE [LARGE SCALE GENOMIC DNA]</scope>
    <source>
        <strain evidence="3 4">NS334</strain>
    </source>
</reference>
<dbReference type="Proteomes" id="UP000074310">
    <property type="component" value="Unassembled WGS sequence"/>
</dbReference>
<dbReference type="EMBL" id="LDTB01000034">
    <property type="protein sequence ID" value="KTT71870.1"/>
    <property type="molecule type" value="Genomic_DNA"/>
</dbReference>
<dbReference type="AlphaFoldDB" id="A0A147I263"/>
<name>A0A147I263_9SPHN</name>
<accession>A0A147I263</accession>
<evidence type="ECO:0000313" key="4">
    <source>
        <dbReference type="Proteomes" id="UP000074310"/>
    </source>
</evidence>
<comment type="caution">
    <text evidence="3">The sequence shown here is derived from an EMBL/GenBank/DDBJ whole genome shotgun (WGS) entry which is preliminary data.</text>
</comment>
<dbReference type="InterPro" id="IPR013424">
    <property type="entry name" value="Ice-binding_C"/>
</dbReference>
<dbReference type="NCBIfam" id="TIGR02595">
    <property type="entry name" value="PEP_CTERM"/>
    <property type="match status" value="1"/>
</dbReference>
<evidence type="ECO:0000313" key="3">
    <source>
        <dbReference type="EMBL" id="KTT71870.1"/>
    </source>
</evidence>
<keyword evidence="4" id="KW-1185">Reference proteome</keyword>
<organism evidence="3 4">
    <name type="scientific">Sphingomonas endophytica</name>
    <dbReference type="NCBI Taxonomy" id="869719"/>
    <lineage>
        <taxon>Bacteria</taxon>
        <taxon>Pseudomonadati</taxon>
        <taxon>Pseudomonadota</taxon>
        <taxon>Alphaproteobacteria</taxon>
        <taxon>Sphingomonadales</taxon>
        <taxon>Sphingomonadaceae</taxon>
        <taxon>Sphingomonas</taxon>
    </lineage>
</organism>
<dbReference type="PATRIC" id="fig|869719.3.peg.1826"/>
<feature type="domain" description="Ice-binding protein C-terminal" evidence="2">
    <location>
        <begin position="275"/>
        <end position="298"/>
    </location>
</feature>
<sequence length="305" mass="31285">MMKSVFVVSAAVVSLATSAPALAEAPNTYVGVQAGVIHGDTNNQYAVTRNDATVSVTQNYKPVSSDNSARARLETPVVSAGAGAASAYVDLAQGKMGAYASAPQLPPEEMGQLNLTSTASASFKERLLFTAAGATYKTLTKIDYEVTLHGVFSGTGGWGLDGALGKADQYGSQFAVGGTSMADGAVSWRKGGATYTALSATEGVFRGSASFWGESWNPLFELQLDLHAYSMNPDTLASGLADMGNTATIKFSLPGNVTMTSASGQFLTGGAAAGVPEPATWAMMLLGFGAVGVAVRRRRAAPLIA</sequence>
<evidence type="ECO:0000259" key="2">
    <source>
        <dbReference type="Pfam" id="PF07589"/>
    </source>
</evidence>